<dbReference type="Proteomes" id="UP000683360">
    <property type="component" value="Unassembled WGS sequence"/>
</dbReference>
<dbReference type="AlphaFoldDB" id="A0A8S3Q1Z0"/>
<reference evidence="2" key="1">
    <citation type="submission" date="2021-03" db="EMBL/GenBank/DDBJ databases">
        <authorList>
            <person name="Bekaert M."/>
        </authorList>
    </citation>
    <scope>NUCLEOTIDE SEQUENCE</scope>
</reference>
<organism evidence="2 3">
    <name type="scientific">Mytilus edulis</name>
    <name type="common">Blue mussel</name>
    <dbReference type="NCBI Taxonomy" id="6550"/>
    <lineage>
        <taxon>Eukaryota</taxon>
        <taxon>Metazoa</taxon>
        <taxon>Spiralia</taxon>
        <taxon>Lophotrochozoa</taxon>
        <taxon>Mollusca</taxon>
        <taxon>Bivalvia</taxon>
        <taxon>Autobranchia</taxon>
        <taxon>Pteriomorphia</taxon>
        <taxon>Mytilida</taxon>
        <taxon>Mytiloidea</taxon>
        <taxon>Mytilidae</taxon>
        <taxon>Mytilinae</taxon>
        <taxon>Mytilus</taxon>
    </lineage>
</organism>
<keyword evidence="3" id="KW-1185">Reference proteome</keyword>
<evidence type="ECO:0000256" key="1">
    <source>
        <dbReference type="SAM" id="Phobius"/>
    </source>
</evidence>
<dbReference type="OrthoDB" id="10420901at2759"/>
<sequence length="170" mass="20208">MSSKLSLFLSTKQKQNRCKLPVIIGFAQTTLGVTRLCQFGYLLFFKSYIRFSSNRISDLQAEFQRLLSEKETYLVRTPRMGEIREKISKSKNILIILSVYDDASKRWLCELRYSWINYRIDWRKNIVIVNYDFLETNKISCDFIQAFFRLGKCVDFSNYQKDIQAKIFSL</sequence>
<evidence type="ECO:0000313" key="3">
    <source>
        <dbReference type="Proteomes" id="UP000683360"/>
    </source>
</evidence>
<evidence type="ECO:0008006" key="4">
    <source>
        <dbReference type="Google" id="ProtNLM"/>
    </source>
</evidence>
<protein>
    <recommendedName>
        <fullName evidence="4">TIR domain-containing protein</fullName>
    </recommendedName>
</protein>
<keyword evidence="1" id="KW-0472">Membrane</keyword>
<name>A0A8S3Q1Z0_MYTED</name>
<accession>A0A8S3Q1Z0</accession>
<evidence type="ECO:0000313" key="2">
    <source>
        <dbReference type="EMBL" id="CAG2190418.1"/>
    </source>
</evidence>
<feature type="transmembrane region" description="Helical" evidence="1">
    <location>
        <begin position="20"/>
        <end position="45"/>
    </location>
</feature>
<gene>
    <name evidence="2" type="ORF">MEDL_5747</name>
</gene>
<keyword evidence="1" id="KW-0812">Transmembrane</keyword>
<proteinExistence type="predicted"/>
<dbReference type="EMBL" id="CAJPWZ010000329">
    <property type="protein sequence ID" value="CAG2190418.1"/>
    <property type="molecule type" value="Genomic_DNA"/>
</dbReference>
<comment type="caution">
    <text evidence="2">The sequence shown here is derived from an EMBL/GenBank/DDBJ whole genome shotgun (WGS) entry which is preliminary data.</text>
</comment>
<keyword evidence="1" id="KW-1133">Transmembrane helix</keyword>